<dbReference type="Pfam" id="PF02450">
    <property type="entry name" value="LCAT"/>
    <property type="match status" value="1"/>
</dbReference>
<reference evidence="2" key="1">
    <citation type="submission" date="2021-01" db="EMBL/GenBank/DDBJ databases">
        <authorList>
            <person name="Corre E."/>
            <person name="Pelletier E."/>
            <person name="Niang G."/>
            <person name="Scheremetjew M."/>
            <person name="Finn R."/>
            <person name="Kale V."/>
            <person name="Holt S."/>
            <person name="Cochrane G."/>
            <person name="Meng A."/>
            <person name="Brown T."/>
            <person name="Cohen L."/>
        </authorList>
    </citation>
    <scope>NUCLEOTIDE SEQUENCE</scope>
    <source>
        <strain evidence="2">GSBS06</strain>
    </source>
</reference>
<dbReference type="AlphaFoldDB" id="A0A7S3PN78"/>
<name>A0A7S3PN78_9STRA</name>
<evidence type="ECO:0000256" key="1">
    <source>
        <dbReference type="SAM" id="MobiDB-lite"/>
    </source>
</evidence>
<accession>A0A7S3PN78</accession>
<dbReference type="GO" id="GO:0008374">
    <property type="term" value="F:O-acyltransferase activity"/>
    <property type="evidence" value="ECO:0007669"/>
    <property type="project" value="InterPro"/>
</dbReference>
<organism evidence="2">
    <name type="scientific">Aplanochytrium stocchinoi</name>
    <dbReference type="NCBI Taxonomy" id="215587"/>
    <lineage>
        <taxon>Eukaryota</taxon>
        <taxon>Sar</taxon>
        <taxon>Stramenopiles</taxon>
        <taxon>Bigyra</taxon>
        <taxon>Labyrinthulomycetes</taxon>
        <taxon>Thraustochytrida</taxon>
        <taxon>Thraustochytriidae</taxon>
        <taxon>Aplanochytrium</taxon>
    </lineage>
</organism>
<protein>
    <submittedName>
        <fullName evidence="2">Uncharacterized protein</fullName>
    </submittedName>
</protein>
<gene>
    <name evidence="2" type="ORF">ASTO00021_LOCUS15089</name>
</gene>
<proteinExistence type="predicted"/>
<dbReference type="InterPro" id="IPR029058">
    <property type="entry name" value="AB_hydrolase_fold"/>
</dbReference>
<dbReference type="GO" id="GO:0006629">
    <property type="term" value="P:lipid metabolic process"/>
    <property type="evidence" value="ECO:0007669"/>
    <property type="project" value="InterPro"/>
</dbReference>
<feature type="region of interest" description="Disordered" evidence="1">
    <location>
        <begin position="521"/>
        <end position="569"/>
    </location>
</feature>
<dbReference type="PANTHER" id="PTHR11440">
    <property type="entry name" value="LECITHIN-CHOLESTEROL ACYLTRANSFERASE-RELATED"/>
    <property type="match status" value="1"/>
</dbReference>
<sequence>MRKQNDNRAVVLLAHSMGVKTGHYLLEFALQKRGRAWIDENIHTFVTAGGPFLGAAQSVRSLVTGTRMGLPSAILSNEDALVMGRSFGSTPWLLPLTINGTINCEVMYQNLPYSPVIKKHGLLSVFLREAHLFHFLGAHYEKVPVFKIRVTFGKLSLSTNWFQPTGLNEAVSNLGMIELEFPTPYGWKAHSAHIKIELIEKGLALNQVEKRFNPEKTCSGWSTCTCLCPCCLLKTAYNLVKGTLQGTYYAAEQAANQAAKGFKSGTTVAIADVALHVQDSKELVGITIPLKSVAMNRKGGGAKLLVDIKYREWSSVIQEHSNLSFEKPRHDSNSAQPMFSLEVEKQMQEYQSLTVFDLMTMEKLNTHCFLWASEHYERNPLINARAPPVKNVLSVYGVNVETEIQQVFKRKARKKSNKTLASRYIIDRKSNLKSLAKSYGYKHKNGILYETKDTPQISVDGSIIYKSGDGTVPYASLQHVFRWKSSCNVEARELEGVEHRAMLNDSNFHKILLEYCTWPKGEDEDGSEKNNSSSEKIESTVTAKPVESPSVPPRDDPQATEFALPYPDN</sequence>
<dbReference type="SUPFAM" id="SSF53474">
    <property type="entry name" value="alpha/beta-Hydrolases"/>
    <property type="match status" value="1"/>
</dbReference>
<evidence type="ECO:0000313" key="2">
    <source>
        <dbReference type="EMBL" id="CAE0445058.1"/>
    </source>
</evidence>
<dbReference type="Gene3D" id="3.40.50.1820">
    <property type="entry name" value="alpha/beta hydrolase"/>
    <property type="match status" value="2"/>
</dbReference>
<dbReference type="EMBL" id="HBIN01019786">
    <property type="protein sequence ID" value="CAE0445058.1"/>
    <property type="molecule type" value="Transcribed_RNA"/>
</dbReference>
<dbReference type="InterPro" id="IPR003386">
    <property type="entry name" value="LACT/PDAT_acylTrfase"/>
</dbReference>